<dbReference type="PANTHER" id="PTHR30055">
    <property type="entry name" value="HTH-TYPE TRANSCRIPTIONAL REGULATOR RUTR"/>
    <property type="match status" value="1"/>
</dbReference>
<accession>A0A6I6JHG4</accession>
<keyword evidence="3" id="KW-0804">Transcription</keyword>
<evidence type="ECO:0000259" key="5">
    <source>
        <dbReference type="PROSITE" id="PS50977"/>
    </source>
</evidence>
<evidence type="ECO:0000256" key="2">
    <source>
        <dbReference type="ARBA" id="ARBA00023125"/>
    </source>
</evidence>
<sequence length="214" mass="24671">MNRERKLRQDRETMRRRILDAAKRLFVKEGFENVSMRRIATAIEYSPAAIYRYFRSKREILSVLRDEGFRRFVAGQRERSGSHSDPLERLRQSGRGYLEFARREPDYYHLMFSTDCAEVELDGDLAVNSLLSYRLFRESVQDCLDTGRFGDVDPEAAAFAFWSGVHGLANLINTGRFGVMAQAGNHEELIDRILEFTLRSARAEDTTAERGDAS</sequence>
<evidence type="ECO:0000256" key="4">
    <source>
        <dbReference type="PROSITE-ProRule" id="PRU00335"/>
    </source>
</evidence>
<dbReference type="SUPFAM" id="SSF46689">
    <property type="entry name" value="Homeodomain-like"/>
    <property type="match status" value="1"/>
</dbReference>
<proteinExistence type="predicted"/>
<organism evidence="6 7">
    <name type="scientific">Pseudodesulfovibrio cashew</name>
    <dbReference type="NCBI Taxonomy" id="2678688"/>
    <lineage>
        <taxon>Bacteria</taxon>
        <taxon>Pseudomonadati</taxon>
        <taxon>Thermodesulfobacteriota</taxon>
        <taxon>Desulfovibrionia</taxon>
        <taxon>Desulfovibrionales</taxon>
        <taxon>Desulfovibrionaceae</taxon>
    </lineage>
</organism>
<keyword evidence="1" id="KW-0805">Transcription regulation</keyword>
<dbReference type="KEGG" id="psel:GM415_05130"/>
<dbReference type="Pfam" id="PF00440">
    <property type="entry name" value="TetR_N"/>
    <property type="match status" value="1"/>
</dbReference>
<keyword evidence="2 4" id="KW-0238">DNA-binding</keyword>
<evidence type="ECO:0000256" key="1">
    <source>
        <dbReference type="ARBA" id="ARBA00023015"/>
    </source>
</evidence>
<dbReference type="InterPro" id="IPR050109">
    <property type="entry name" value="HTH-type_TetR-like_transc_reg"/>
</dbReference>
<evidence type="ECO:0000256" key="3">
    <source>
        <dbReference type="ARBA" id="ARBA00023163"/>
    </source>
</evidence>
<dbReference type="PROSITE" id="PS50977">
    <property type="entry name" value="HTH_TETR_2"/>
    <property type="match status" value="1"/>
</dbReference>
<evidence type="ECO:0000313" key="7">
    <source>
        <dbReference type="Proteomes" id="UP000428328"/>
    </source>
</evidence>
<dbReference type="SUPFAM" id="SSF48498">
    <property type="entry name" value="Tetracyclin repressor-like, C-terminal domain"/>
    <property type="match status" value="1"/>
</dbReference>
<dbReference type="EMBL" id="CP046400">
    <property type="protein sequence ID" value="QGY39527.1"/>
    <property type="molecule type" value="Genomic_DNA"/>
</dbReference>
<dbReference type="InterPro" id="IPR009057">
    <property type="entry name" value="Homeodomain-like_sf"/>
</dbReference>
<evidence type="ECO:0000313" key="6">
    <source>
        <dbReference type="EMBL" id="QGY39527.1"/>
    </source>
</evidence>
<dbReference type="InterPro" id="IPR025996">
    <property type="entry name" value="MT1864/Rv1816-like_C"/>
</dbReference>
<dbReference type="InterPro" id="IPR036271">
    <property type="entry name" value="Tet_transcr_reg_TetR-rel_C_sf"/>
</dbReference>
<dbReference type="Proteomes" id="UP000428328">
    <property type="component" value="Chromosome"/>
</dbReference>
<reference evidence="6 7" key="1">
    <citation type="submission" date="2019-11" db="EMBL/GenBank/DDBJ databases">
        <authorList>
            <person name="Zheng R.K."/>
            <person name="Sun C.M."/>
        </authorList>
    </citation>
    <scope>NUCLEOTIDE SEQUENCE [LARGE SCALE GENOMIC DNA]</scope>
    <source>
        <strain evidence="6 7">SRB007</strain>
    </source>
</reference>
<gene>
    <name evidence="6" type="ORF">GM415_05130</name>
</gene>
<name>A0A6I6JHG4_9BACT</name>
<dbReference type="RefSeq" id="WP_158946753.1">
    <property type="nucleotide sequence ID" value="NZ_CP046400.1"/>
</dbReference>
<protein>
    <submittedName>
        <fullName evidence="6">TetR family transcriptional regulator</fullName>
    </submittedName>
</protein>
<dbReference type="Pfam" id="PF13305">
    <property type="entry name" value="TetR_C_33"/>
    <property type="match status" value="1"/>
</dbReference>
<dbReference type="AlphaFoldDB" id="A0A6I6JHG4"/>
<feature type="domain" description="HTH tetR-type" evidence="5">
    <location>
        <begin position="12"/>
        <end position="72"/>
    </location>
</feature>
<feature type="DNA-binding region" description="H-T-H motif" evidence="4">
    <location>
        <begin position="35"/>
        <end position="54"/>
    </location>
</feature>
<dbReference type="GO" id="GO:0000976">
    <property type="term" value="F:transcription cis-regulatory region binding"/>
    <property type="evidence" value="ECO:0007669"/>
    <property type="project" value="TreeGrafter"/>
</dbReference>
<dbReference type="PRINTS" id="PR00455">
    <property type="entry name" value="HTHTETR"/>
</dbReference>
<dbReference type="PANTHER" id="PTHR30055:SF212">
    <property type="entry name" value="TETR-FAMILY FAMILY TRANSCRIPTIONAL REGULATOR"/>
    <property type="match status" value="1"/>
</dbReference>
<dbReference type="InterPro" id="IPR001647">
    <property type="entry name" value="HTH_TetR"/>
</dbReference>
<keyword evidence="7" id="KW-1185">Reference proteome</keyword>
<dbReference type="GO" id="GO:0003700">
    <property type="term" value="F:DNA-binding transcription factor activity"/>
    <property type="evidence" value="ECO:0007669"/>
    <property type="project" value="TreeGrafter"/>
</dbReference>
<dbReference type="Gene3D" id="1.10.357.10">
    <property type="entry name" value="Tetracycline Repressor, domain 2"/>
    <property type="match status" value="1"/>
</dbReference>